<evidence type="ECO:0000313" key="3">
    <source>
        <dbReference type="Proteomes" id="UP000288804"/>
    </source>
</evidence>
<keyword evidence="3" id="KW-1185">Reference proteome</keyword>
<evidence type="ECO:0000313" key="2">
    <source>
        <dbReference type="EMBL" id="QAX77694.1"/>
    </source>
</evidence>
<dbReference type="Proteomes" id="UP000288804">
    <property type="component" value="Chromosome"/>
</dbReference>
<reference evidence="3" key="1">
    <citation type="submission" date="2018-09" db="EMBL/GenBank/DDBJ databases">
        <title>Yersinia hibernicus sp. nov.</title>
        <authorList>
            <person name="Nguyen S.V."/>
            <person name="Mundanda D.M."/>
            <person name="Anes J."/>
            <person name="Fanning S."/>
        </authorList>
    </citation>
    <scope>NUCLEOTIDE SEQUENCE [LARGE SCALE GENOMIC DNA]</scope>
    <source>
        <strain evidence="3">CFS1934</strain>
    </source>
</reference>
<sequence>MKKICITALLMIAFPSALLAAKKAETIKEPIIESRVLTNEESSVIEAWVKRGLKDPDSAKLLMSNIITSLNGESRQLYCGLVKAKNSYGGYSDWVVFQSFITKNSQGKTIAPTSIGQITGAGALGQIGQGSKGVSDDSVLFKVCQNDGYFKEDILYNDLVN</sequence>
<feature type="signal peptide" evidence="1">
    <location>
        <begin position="1"/>
        <end position="20"/>
    </location>
</feature>
<dbReference type="EMBL" id="CP032487">
    <property type="protein sequence ID" value="QAX77694.1"/>
    <property type="molecule type" value="Genomic_DNA"/>
</dbReference>
<feature type="chain" id="PRO_5045697767" evidence="1">
    <location>
        <begin position="21"/>
        <end position="161"/>
    </location>
</feature>
<accession>A0ABX5QWP9</accession>
<evidence type="ECO:0000256" key="1">
    <source>
        <dbReference type="SAM" id="SignalP"/>
    </source>
</evidence>
<proteinExistence type="predicted"/>
<protein>
    <submittedName>
        <fullName evidence="2">Uncharacterized protein</fullName>
    </submittedName>
</protein>
<name>A0ABX5QWP9_9GAMM</name>
<keyword evidence="1" id="KW-0732">Signal</keyword>
<gene>
    <name evidence="2" type="ORF">D5F51_03500</name>
</gene>
<dbReference type="RefSeq" id="WP_129195622.1">
    <property type="nucleotide sequence ID" value="NZ_CP032487.1"/>
</dbReference>
<organism evidence="2 3">
    <name type="scientific">Yersinia hibernica</name>
    <dbReference type="NCBI Taxonomy" id="2339259"/>
    <lineage>
        <taxon>Bacteria</taxon>
        <taxon>Pseudomonadati</taxon>
        <taxon>Pseudomonadota</taxon>
        <taxon>Gammaproteobacteria</taxon>
        <taxon>Enterobacterales</taxon>
        <taxon>Yersiniaceae</taxon>
        <taxon>Yersinia</taxon>
    </lineage>
</organism>